<organism evidence="5 6">
    <name type="scientific">Actinomadura decatromicini</name>
    <dbReference type="NCBI Taxonomy" id="2604572"/>
    <lineage>
        <taxon>Bacteria</taxon>
        <taxon>Bacillati</taxon>
        <taxon>Actinomycetota</taxon>
        <taxon>Actinomycetes</taxon>
        <taxon>Streptosporangiales</taxon>
        <taxon>Thermomonosporaceae</taxon>
        <taxon>Actinomadura</taxon>
    </lineage>
</organism>
<keyword evidence="6" id="KW-1185">Reference proteome</keyword>
<dbReference type="PANTHER" id="PTHR43080:SF29">
    <property type="entry name" value="OS02G0818000 PROTEIN"/>
    <property type="match status" value="1"/>
</dbReference>
<reference evidence="5 6" key="1">
    <citation type="submission" date="2019-08" db="EMBL/GenBank/DDBJ databases">
        <title>Actinomadura sp. nov. CYP1-5 isolated from mountain soil.</title>
        <authorList>
            <person name="Songsumanus A."/>
            <person name="Kuncharoen N."/>
            <person name="Kudo T."/>
            <person name="Yuki M."/>
            <person name="Igarashi Y."/>
            <person name="Tanasupawat S."/>
        </authorList>
    </citation>
    <scope>NUCLEOTIDE SEQUENCE [LARGE SCALE GENOMIC DNA]</scope>
    <source>
        <strain evidence="5 6">CYP1-5</strain>
    </source>
</reference>
<evidence type="ECO:0000256" key="1">
    <source>
        <dbReference type="ARBA" id="ARBA00023122"/>
    </source>
</evidence>
<protein>
    <submittedName>
        <fullName evidence="5">CBS domain-containing protein</fullName>
    </submittedName>
</protein>
<sequence>MYSRVPARPRESPRIWEERAMKRLTVADVMTRAVVTVTEDAPFAEIADAMTEHRISAVPVVDGDDRLTGIVTEADLLHKQERKGEAGPRPHWPRRHARTDAKARAALPVVGDDGRPAGIVARRDLLRAFHRSDAEIRDEVVRDLAYDHDDTRPTSYPRA</sequence>
<dbReference type="InterPro" id="IPR051257">
    <property type="entry name" value="Diverse_CBS-Domain"/>
</dbReference>
<proteinExistence type="predicted"/>
<dbReference type="PROSITE" id="PS51371">
    <property type="entry name" value="CBS"/>
    <property type="match status" value="1"/>
</dbReference>
<dbReference type="PANTHER" id="PTHR43080">
    <property type="entry name" value="CBS DOMAIN-CONTAINING PROTEIN CBSX3, MITOCHONDRIAL"/>
    <property type="match status" value="1"/>
</dbReference>
<gene>
    <name evidence="5" type="ORF">FXF68_36195</name>
</gene>
<feature type="compositionally biased region" description="Basic and acidic residues" evidence="3">
    <location>
        <begin position="78"/>
        <end position="88"/>
    </location>
</feature>
<evidence type="ECO:0000313" key="6">
    <source>
        <dbReference type="Proteomes" id="UP000323505"/>
    </source>
</evidence>
<dbReference type="Pfam" id="PF00571">
    <property type="entry name" value="CBS"/>
    <property type="match status" value="2"/>
</dbReference>
<accession>A0A5D3F655</accession>
<name>A0A5D3F655_9ACTN</name>
<dbReference type="InterPro" id="IPR000644">
    <property type="entry name" value="CBS_dom"/>
</dbReference>
<dbReference type="Gene3D" id="3.10.580.10">
    <property type="entry name" value="CBS-domain"/>
    <property type="match status" value="2"/>
</dbReference>
<feature type="region of interest" description="Disordered" evidence="3">
    <location>
        <begin position="78"/>
        <end position="103"/>
    </location>
</feature>
<dbReference type="Proteomes" id="UP000323505">
    <property type="component" value="Unassembled WGS sequence"/>
</dbReference>
<dbReference type="EMBL" id="VSRQ01000010">
    <property type="protein sequence ID" value="TYK43602.1"/>
    <property type="molecule type" value="Genomic_DNA"/>
</dbReference>
<dbReference type="SMART" id="SM00116">
    <property type="entry name" value="CBS"/>
    <property type="match status" value="2"/>
</dbReference>
<feature type="domain" description="CBS" evidence="4">
    <location>
        <begin position="30"/>
        <end position="87"/>
    </location>
</feature>
<evidence type="ECO:0000256" key="2">
    <source>
        <dbReference type="PROSITE-ProRule" id="PRU00703"/>
    </source>
</evidence>
<evidence type="ECO:0000259" key="4">
    <source>
        <dbReference type="PROSITE" id="PS51371"/>
    </source>
</evidence>
<comment type="caution">
    <text evidence="5">The sequence shown here is derived from an EMBL/GenBank/DDBJ whole genome shotgun (WGS) entry which is preliminary data.</text>
</comment>
<dbReference type="InterPro" id="IPR046342">
    <property type="entry name" value="CBS_dom_sf"/>
</dbReference>
<keyword evidence="1 2" id="KW-0129">CBS domain</keyword>
<dbReference type="AlphaFoldDB" id="A0A5D3F655"/>
<evidence type="ECO:0000256" key="3">
    <source>
        <dbReference type="SAM" id="MobiDB-lite"/>
    </source>
</evidence>
<evidence type="ECO:0000313" key="5">
    <source>
        <dbReference type="EMBL" id="TYK43602.1"/>
    </source>
</evidence>
<dbReference type="SUPFAM" id="SSF54631">
    <property type="entry name" value="CBS-domain pair"/>
    <property type="match status" value="1"/>
</dbReference>